<comment type="caution">
    <text evidence="1">The sequence shown here is derived from an EMBL/GenBank/DDBJ whole genome shotgun (WGS) entry which is preliminary data.</text>
</comment>
<protein>
    <submittedName>
        <fullName evidence="1">Uncharacterized protein</fullName>
    </submittedName>
</protein>
<dbReference type="AlphaFoldDB" id="A0A6A4RVF4"/>
<evidence type="ECO:0000313" key="1">
    <source>
        <dbReference type="EMBL" id="KAF0026726.1"/>
    </source>
</evidence>
<sequence length="71" mass="7762">MPSRTRSGVSPNLARGFCGLQQRTKTTDSVRWSGHRCLHPVRFVLDVLPATAAICCRAGAPKLHYLATETP</sequence>
<dbReference type="EMBL" id="VEVO01000019">
    <property type="protein sequence ID" value="KAF0026726.1"/>
    <property type="molecule type" value="Genomic_DNA"/>
</dbReference>
<gene>
    <name evidence="1" type="ORF">F2P81_021463</name>
</gene>
<evidence type="ECO:0000313" key="2">
    <source>
        <dbReference type="Proteomes" id="UP000438429"/>
    </source>
</evidence>
<organism evidence="1 2">
    <name type="scientific">Scophthalmus maximus</name>
    <name type="common">Turbot</name>
    <name type="synonym">Psetta maxima</name>
    <dbReference type="NCBI Taxonomy" id="52904"/>
    <lineage>
        <taxon>Eukaryota</taxon>
        <taxon>Metazoa</taxon>
        <taxon>Chordata</taxon>
        <taxon>Craniata</taxon>
        <taxon>Vertebrata</taxon>
        <taxon>Euteleostomi</taxon>
        <taxon>Actinopterygii</taxon>
        <taxon>Neopterygii</taxon>
        <taxon>Teleostei</taxon>
        <taxon>Neoteleostei</taxon>
        <taxon>Acanthomorphata</taxon>
        <taxon>Carangaria</taxon>
        <taxon>Pleuronectiformes</taxon>
        <taxon>Pleuronectoidei</taxon>
        <taxon>Scophthalmidae</taxon>
        <taxon>Scophthalmus</taxon>
    </lineage>
</organism>
<proteinExistence type="predicted"/>
<accession>A0A6A4RVF4</accession>
<dbReference type="Proteomes" id="UP000438429">
    <property type="component" value="Unassembled WGS sequence"/>
</dbReference>
<reference evidence="1 2" key="1">
    <citation type="submission" date="2019-06" db="EMBL/GenBank/DDBJ databases">
        <title>Draft genomes of female and male turbot (Scophthalmus maximus).</title>
        <authorList>
            <person name="Xu H."/>
            <person name="Xu X.-W."/>
            <person name="Shao C."/>
            <person name="Chen S."/>
        </authorList>
    </citation>
    <scope>NUCLEOTIDE SEQUENCE [LARGE SCALE GENOMIC DNA]</scope>
    <source>
        <strain evidence="1">Ysfricsl-2016a</strain>
        <tissue evidence="1">Blood</tissue>
    </source>
</reference>
<name>A0A6A4RVF4_SCOMX</name>